<feature type="transmembrane region" description="Helical" evidence="2">
    <location>
        <begin position="37"/>
        <end position="63"/>
    </location>
</feature>
<feature type="region of interest" description="Disordered" evidence="1">
    <location>
        <begin position="1"/>
        <end position="31"/>
    </location>
</feature>
<accession>A0A7C5RTC8</accession>
<gene>
    <name evidence="3" type="ORF">ENM21_01345</name>
</gene>
<keyword evidence="2" id="KW-0472">Membrane</keyword>
<sequence length="262" mass="28055">MQESAAPATDERSRGSRPLVSSLAKGSGSGNSSPWRWVLVGCGAALVLACVCLAAAVATIAFLEQRSATPTPLAAQRPQQTPVALATPRTRPTQPPTNPALPPDWQWFDDPSGQVSLAVPAGWNSYWEEQTCCNVTLVSFDPGQLPTGRIDWAPPGSGGEHEVPPGEVVVDLFLAAPPFAETPPSFRRPPDGEEIVGGRYRAQLYYGAPFAEWPHDQAITYLYQDDQGRDWCLVAYFGTPFDQATDTLAIVTAIVATIQHGG</sequence>
<feature type="region of interest" description="Disordered" evidence="1">
    <location>
        <begin position="69"/>
        <end position="99"/>
    </location>
</feature>
<evidence type="ECO:0000256" key="2">
    <source>
        <dbReference type="SAM" id="Phobius"/>
    </source>
</evidence>
<keyword evidence="2" id="KW-1133">Transmembrane helix</keyword>
<evidence type="ECO:0000256" key="1">
    <source>
        <dbReference type="SAM" id="MobiDB-lite"/>
    </source>
</evidence>
<keyword evidence="2" id="KW-0812">Transmembrane</keyword>
<comment type="caution">
    <text evidence="3">The sequence shown here is derived from an EMBL/GenBank/DDBJ whole genome shotgun (WGS) entry which is preliminary data.</text>
</comment>
<reference evidence="3" key="1">
    <citation type="journal article" date="2020" name="mSystems">
        <title>Genome- and Community-Level Interaction Insights into Carbon Utilization and Element Cycling Functions of Hydrothermarchaeota in Hydrothermal Sediment.</title>
        <authorList>
            <person name="Zhou Z."/>
            <person name="Liu Y."/>
            <person name="Xu W."/>
            <person name="Pan J."/>
            <person name="Luo Z.H."/>
            <person name="Li M."/>
        </authorList>
    </citation>
    <scope>NUCLEOTIDE SEQUENCE [LARGE SCALE GENOMIC DNA]</scope>
    <source>
        <strain evidence="3">SpSt-1065</strain>
    </source>
</reference>
<protein>
    <submittedName>
        <fullName evidence="3">Uncharacterized protein</fullName>
    </submittedName>
</protein>
<proteinExistence type="predicted"/>
<organism evidence="3">
    <name type="scientific">Thermomicrobium roseum</name>
    <dbReference type="NCBI Taxonomy" id="500"/>
    <lineage>
        <taxon>Bacteria</taxon>
        <taxon>Pseudomonadati</taxon>
        <taxon>Thermomicrobiota</taxon>
        <taxon>Thermomicrobia</taxon>
        <taxon>Thermomicrobiales</taxon>
        <taxon>Thermomicrobiaceae</taxon>
        <taxon>Thermomicrobium</taxon>
    </lineage>
</organism>
<dbReference type="AlphaFoldDB" id="A0A7C5RTC8"/>
<name>A0A7C5RTC8_THERO</name>
<evidence type="ECO:0000313" key="3">
    <source>
        <dbReference type="EMBL" id="HHM95852.1"/>
    </source>
</evidence>
<dbReference type="EMBL" id="DRWX01000068">
    <property type="protein sequence ID" value="HHM95852.1"/>
    <property type="molecule type" value="Genomic_DNA"/>
</dbReference>